<dbReference type="PROSITE" id="PS00138">
    <property type="entry name" value="SUBTILASE_SER"/>
    <property type="match status" value="1"/>
</dbReference>
<feature type="domain" description="Peptidase S8/S53" evidence="6">
    <location>
        <begin position="146"/>
        <end position="430"/>
    </location>
</feature>
<dbReference type="InterPro" id="IPR036852">
    <property type="entry name" value="Peptidase_S8/S53_dom_sf"/>
</dbReference>
<comment type="caution">
    <text evidence="7">The sequence shown here is derived from an EMBL/GenBank/DDBJ whole genome shotgun (WGS) entry which is preliminary data.</text>
</comment>
<evidence type="ECO:0000256" key="2">
    <source>
        <dbReference type="ARBA" id="ARBA00022670"/>
    </source>
</evidence>
<organism evidence="7 8">
    <name type="scientific">Nonomuraea spiralis</name>
    <dbReference type="NCBI Taxonomy" id="46182"/>
    <lineage>
        <taxon>Bacteria</taxon>
        <taxon>Bacillati</taxon>
        <taxon>Actinomycetota</taxon>
        <taxon>Actinomycetes</taxon>
        <taxon>Streptosporangiales</taxon>
        <taxon>Streptosporangiaceae</taxon>
        <taxon>Nonomuraea</taxon>
    </lineage>
</organism>
<keyword evidence="2 5" id="KW-0645">Protease</keyword>
<dbReference type="RefSeq" id="WP_189648514.1">
    <property type="nucleotide sequence ID" value="NZ_BMRC01000007.1"/>
</dbReference>
<comment type="similarity">
    <text evidence="1 5">Belongs to the peptidase S8 family.</text>
</comment>
<dbReference type="PROSITE" id="PS51892">
    <property type="entry name" value="SUBTILASE"/>
    <property type="match status" value="1"/>
</dbReference>
<dbReference type="SUPFAM" id="SSF52743">
    <property type="entry name" value="Subtilisin-like"/>
    <property type="match status" value="1"/>
</dbReference>
<keyword evidence="4 5" id="KW-0720">Serine protease</keyword>
<evidence type="ECO:0000256" key="3">
    <source>
        <dbReference type="ARBA" id="ARBA00022801"/>
    </source>
</evidence>
<dbReference type="Pfam" id="PF00082">
    <property type="entry name" value="Peptidase_S8"/>
    <property type="match status" value="1"/>
</dbReference>
<name>A0ABV5IU63_9ACTN</name>
<evidence type="ECO:0000259" key="6">
    <source>
        <dbReference type="Pfam" id="PF00082"/>
    </source>
</evidence>
<sequence length="449" mass="46796">MRVLIQLRPARETVEAVLDPGVTATVADVAGDLPGIVLDQAFAPLALARAMPSSPSGGLLSALSRPRGFSLSAEHASVLVRGELADDDLTSRLALLSSSVREIVGVFADPVIRPHLTCADTGPVGDWHDVERLLRVNDLRAAGYDGHGVTLAVVDGGVNADHVSGKLGRQVTLDAARSWAPPGVTPTPGAYPVEHGSLCAFNTQLAAPRSTLLDIAVLRSRKGSVEGMLSDAVAAYTHLRGLLEAMPAESRSMVVSNSWGLYNPEQDFPPGHPGNYSDNPAHPFNVMISNLEHAGADIVFAAGNCGRDCPAADCGFTDIVGGNGHPKVVTVAGVDTHGERVGYSSQGPARLGDHKPDLTAYTHYIGSEIGGPGTPDTGTSTSCPVVAGVIAALRTRHTSAKLSPAQLRTLLDRTAEDRSTVGFDHDYGYGIVNPPAVLAALRSHRVQAA</sequence>
<feature type="active site" description="Charge relay system" evidence="5">
    <location>
        <position position="380"/>
    </location>
</feature>
<evidence type="ECO:0000256" key="5">
    <source>
        <dbReference type="PROSITE-ProRule" id="PRU01240"/>
    </source>
</evidence>
<dbReference type="InterPro" id="IPR050131">
    <property type="entry name" value="Peptidase_S8_subtilisin-like"/>
</dbReference>
<proteinExistence type="inferred from homology"/>
<dbReference type="PANTHER" id="PTHR43806:SF11">
    <property type="entry name" value="CEREVISIN-RELATED"/>
    <property type="match status" value="1"/>
</dbReference>
<dbReference type="Proteomes" id="UP001589647">
    <property type="component" value="Unassembled WGS sequence"/>
</dbReference>
<feature type="active site" description="Charge relay system" evidence="5">
    <location>
        <position position="195"/>
    </location>
</feature>
<dbReference type="InterPro" id="IPR015500">
    <property type="entry name" value="Peptidase_S8_subtilisin-rel"/>
</dbReference>
<evidence type="ECO:0000313" key="7">
    <source>
        <dbReference type="EMBL" id="MFB9208095.1"/>
    </source>
</evidence>
<accession>A0ABV5IU63</accession>
<reference evidence="7 8" key="1">
    <citation type="submission" date="2024-09" db="EMBL/GenBank/DDBJ databases">
        <authorList>
            <person name="Sun Q."/>
            <person name="Mori K."/>
        </authorList>
    </citation>
    <scope>NUCLEOTIDE SEQUENCE [LARGE SCALE GENOMIC DNA]</scope>
    <source>
        <strain evidence="7 8">CCM 3426</strain>
    </source>
</reference>
<dbReference type="InterPro" id="IPR000209">
    <property type="entry name" value="Peptidase_S8/S53_dom"/>
</dbReference>
<dbReference type="PRINTS" id="PR00723">
    <property type="entry name" value="SUBTILISIN"/>
</dbReference>
<dbReference type="PANTHER" id="PTHR43806">
    <property type="entry name" value="PEPTIDASE S8"/>
    <property type="match status" value="1"/>
</dbReference>
<dbReference type="EMBL" id="JBHMEI010000067">
    <property type="protein sequence ID" value="MFB9208095.1"/>
    <property type="molecule type" value="Genomic_DNA"/>
</dbReference>
<feature type="active site" description="Charge relay system" evidence="5">
    <location>
        <position position="155"/>
    </location>
</feature>
<evidence type="ECO:0000313" key="8">
    <source>
        <dbReference type="Proteomes" id="UP001589647"/>
    </source>
</evidence>
<dbReference type="InterPro" id="IPR023828">
    <property type="entry name" value="Peptidase_S8_Ser-AS"/>
</dbReference>
<protein>
    <submittedName>
        <fullName evidence="7">S8 family serine peptidase</fullName>
    </submittedName>
</protein>
<evidence type="ECO:0000256" key="1">
    <source>
        <dbReference type="ARBA" id="ARBA00011073"/>
    </source>
</evidence>
<dbReference type="Gene3D" id="3.40.50.200">
    <property type="entry name" value="Peptidase S8/S53 domain"/>
    <property type="match status" value="1"/>
</dbReference>
<evidence type="ECO:0000256" key="4">
    <source>
        <dbReference type="ARBA" id="ARBA00022825"/>
    </source>
</evidence>
<keyword evidence="3 5" id="KW-0378">Hydrolase</keyword>
<gene>
    <name evidence="7" type="ORF">ACFFV7_43425</name>
</gene>
<keyword evidence="8" id="KW-1185">Reference proteome</keyword>